<evidence type="ECO:0000313" key="2">
    <source>
        <dbReference type="EMBL" id="KAK3608354.1"/>
    </source>
</evidence>
<dbReference type="Proteomes" id="UP001195483">
    <property type="component" value="Unassembled WGS sequence"/>
</dbReference>
<feature type="compositionally biased region" description="Basic and acidic residues" evidence="1">
    <location>
        <begin position="42"/>
        <end position="54"/>
    </location>
</feature>
<keyword evidence="3" id="KW-1185">Reference proteome</keyword>
<gene>
    <name evidence="2" type="ORF">CHS0354_030813</name>
</gene>
<reference evidence="2" key="2">
    <citation type="journal article" date="2021" name="Genome Biol. Evol.">
        <title>Developing a high-quality reference genome for a parasitic bivalve with doubly uniparental inheritance (Bivalvia: Unionida).</title>
        <authorList>
            <person name="Smith C.H."/>
        </authorList>
    </citation>
    <scope>NUCLEOTIDE SEQUENCE</scope>
    <source>
        <strain evidence="2">CHS0354</strain>
        <tissue evidence="2">Mantle</tissue>
    </source>
</reference>
<sequence length="122" mass="13825">MTETDDNGERRRNINRKHSDLNDTQPPPSSEEEQDEAVIVSEVDKDTDEQQHDTRQLVKMGLSAATDDEKKAYNFVNVVKYVGWKQLAARKETPKSTMDIWGSNTRPVLQQSIPQALTGLPD</sequence>
<organism evidence="2 3">
    <name type="scientific">Potamilus streckersoni</name>
    <dbReference type="NCBI Taxonomy" id="2493646"/>
    <lineage>
        <taxon>Eukaryota</taxon>
        <taxon>Metazoa</taxon>
        <taxon>Spiralia</taxon>
        <taxon>Lophotrochozoa</taxon>
        <taxon>Mollusca</taxon>
        <taxon>Bivalvia</taxon>
        <taxon>Autobranchia</taxon>
        <taxon>Heteroconchia</taxon>
        <taxon>Palaeoheterodonta</taxon>
        <taxon>Unionida</taxon>
        <taxon>Unionoidea</taxon>
        <taxon>Unionidae</taxon>
        <taxon>Ambleminae</taxon>
        <taxon>Lampsilini</taxon>
        <taxon>Potamilus</taxon>
    </lineage>
</organism>
<accession>A0AAE0WBQ5</accession>
<feature type="compositionally biased region" description="Basic and acidic residues" evidence="1">
    <location>
        <begin position="7"/>
        <end position="21"/>
    </location>
</feature>
<dbReference type="EMBL" id="JAEAOA010001832">
    <property type="protein sequence ID" value="KAK3608354.1"/>
    <property type="molecule type" value="Genomic_DNA"/>
</dbReference>
<feature type="region of interest" description="Disordered" evidence="1">
    <location>
        <begin position="1"/>
        <end position="54"/>
    </location>
</feature>
<dbReference type="AlphaFoldDB" id="A0AAE0WBQ5"/>
<proteinExistence type="predicted"/>
<name>A0AAE0WBQ5_9BIVA</name>
<evidence type="ECO:0000256" key="1">
    <source>
        <dbReference type="SAM" id="MobiDB-lite"/>
    </source>
</evidence>
<reference evidence="2" key="3">
    <citation type="submission" date="2023-05" db="EMBL/GenBank/DDBJ databases">
        <authorList>
            <person name="Smith C.H."/>
        </authorList>
    </citation>
    <scope>NUCLEOTIDE SEQUENCE</scope>
    <source>
        <strain evidence="2">CHS0354</strain>
        <tissue evidence="2">Mantle</tissue>
    </source>
</reference>
<evidence type="ECO:0000313" key="3">
    <source>
        <dbReference type="Proteomes" id="UP001195483"/>
    </source>
</evidence>
<comment type="caution">
    <text evidence="2">The sequence shown here is derived from an EMBL/GenBank/DDBJ whole genome shotgun (WGS) entry which is preliminary data.</text>
</comment>
<protein>
    <submittedName>
        <fullName evidence="2">Uncharacterized protein</fullName>
    </submittedName>
</protein>
<reference evidence="2" key="1">
    <citation type="journal article" date="2021" name="Genome Biol. Evol.">
        <title>A High-Quality Reference Genome for a Parasitic Bivalve with Doubly Uniparental Inheritance (Bivalvia: Unionida).</title>
        <authorList>
            <person name="Smith C.H."/>
        </authorList>
    </citation>
    <scope>NUCLEOTIDE SEQUENCE</scope>
    <source>
        <strain evidence="2">CHS0354</strain>
    </source>
</reference>